<dbReference type="InterPro" id="IPR036396">
    <property type="entry name" value="Cyt_P450_sf"/>
</dbReference>
<dbReference type="eggNOG" id="KOG0157">
    <property type="taxonomic scope" value="Eukaryota"/>
</dbReference>
<reference evidence="8" key="1">
    <citation type="journal article" date="2011" name="Genome Biol.">
        <title>Comparative and functional genomics provide insights into the pathogenicity of dermatophytic fungi.</title>
        <authorList>
            <person name="Burmester A."/>
            <person name="Shelest E."/>
            <person name="Gloeckner G."/>
            <person name="Heddergott C."/>
            <person name="Schindler S."/>
            <person name="Staib P."/>
            <person name="Heidel A."/>
            <person name="Felder M."/>
            <person name="Petzold A."/>
            <person name="Szafranski K."/>
            <person name="Feuermann M."/>
            <person name="Pedruzzi I."/>
            <person name="Priebe S."/>
            <person name="Groth M."/>
            <person name="Winkler R."/>
            <person name="Li W."/>
            <person name="Kniemeyer O."/>
            <person name="Schroeckh V."/>
            <person name="Hertweck C."/>
            <person name="Hube B."/>
            <person name="White T.C."/>
            <person name="Platzer M."/>
            <person name="Guthke R."/>
            <person name="Heitman J."/>
            <person name="Woestemeyer J."/>
            <person name="Zipfel P.F."/>
            <person name="Monod M."/>
            <person name="Brakhage A.A."/>
        </authorList>
    </citation>
    <scope>NUCLEOTIDE SEQUENCE [LARGE SCALE GENOMIC DNA]</scope>
    <source>
        <strain evidence="8">ATCC MYA-4681 / CBS 112371</strain>
    </source>
</reference>
<name>D4B3N9_ARTBC</name>
<proteinExistence type="inferred from homology"/>
<evidence type="ECO:0000256" key="1">
    <source>
        <dbReference type="ARBA" id="ARBA00001971"/>
    </source>
</evidence>
<evidence type="ECO:0008006" key="9">
    <source>
        <dbReference type="Google" id="ProtNLM"/>
    </source>
</evidence>
<evidence type="ECO:0000256" key="4">
    <source>
        <dbReference type="ARBA" id="ARBA00023002"/>
    </source>
</evidence>
<protein>
    <recommendedName>
        <fullName evidence="9">Cytochrome P450</fullName>
    </recommendedName>
</protein>
<keyword evidence="3" id="KW-0479">Metal-binding</keyword>
<dbReference type="SUPFAM" id="SSF48264">
    <property type="entry name" value="Cytochrome P450"/>
    <property type="match status" value="1"/>
</dbReference>
<evidence type="ECO:0000313" key="8">
    <source>
        <dbReference type="Proteomes" id="UP000008866"/>
    </source>
</evidence>
<keyword evidence="8" id="KW-1185">Reference proteome</keyword>
<dbReference type="CDD" id="cd11041">
    <property type="entry name" value="CYP503A1-like"/>
    <property type="match status" value="1"/>
</dbReference>
<dbReference type="EMBL" id="ABSU01000034">
    <property type="protein sequence ID" value="EFE29737.1"/>
    <property type="molecule type" value="Genomic_DNA"/>
</dbReference>
<keyword evidence="4" id="KW-0560">Oxidoreductase</keyword>
<dbReference type="PANTHER" id="PTHR46206">
    <property type="entry name" value="CYTOCHROME P450"/>
    <property type="match status" value="1"/>
</dbReference>
<dbReference type="GO" id="GO:0004497">
    <property type="term" value="F:monooxygenase activity"/>
    <property type="evidence" value="ECO:0007669"/>
    <property type="project" value="UniProtKB-KW"/>
</dbReference>
<accession>D4B3N9</accession>
<dbReference type="GeneID" id="9525729"/>
<comment type="caution">
    <text evidence="7">The sequence shown here is derived from an EMBL/GenBank/DDBJ whole genome shotgun (WGS) entry which is preliminary data.</text>
</comment>
<evidence type="ECO:0000256" key="6">
    <source>
        <dbReference type="SAM" id="Phobius"/>
    </source>
</evidence>
<dbReference type="KEGG" id="abe:ARB_03078"/>
<comment type="cofactor">
    <cofactor evidence="1">
        <name>heme</name>
        <dbReference type="ChEBI" id="CHEBI:30413"/>
    </cofactor>
</comment>
<dbReference type="RefSeq" id="XP_003010377.1">
    <property type="nucleotide sequence ID" value="XM_003010331.1"/>
</dbReference>
<dbReference type="InterPro" id="IPR001128">
    <property type="entry name" value="Cyt_P450"/>
</dbReference>
<gene>
    <name evidence="7" type="ORF">ARB_03078</name>
</gene>
<feature type="transmembrane region" description="Helical" evidence="6">
    <location>
        <begin position="12"/>
        <end position="29"/>
    </location>
</feature>
<dbReference type="Pfam" id="PF00067">
    <property type="entry name" value="p450"/>
    <property type="match status" value="1"/>
</dbReference>
<sequence length="407" mass="46339">MDYLHAHNIIPAWPYMVGLVAIISVWWCVSPKTNKIPIVGDAKSQNFMAALEEGSRKQYPESCFQIPTRDIPTIIVPRKCLSTIAYAPEHRLSLGREVYERLMGRYTKMVKSDHLAEFLTDIPEWKPLQLFSAMVKLVPLHIGRTFINSPLSREQEWIDLTLEYAISTVTIAAKMSNTHWMLRPFKALFLPEIGKMSQQFKQASKLLSPVLNARLSGDAPGTKDLMQWIIDNYPGQSNNLALHTRLQLEAVQAATYNLAFQLIHFFFDILAHPEYIEPLRTEIQTVFDSCGGTWTPAALAELRKCDSFLKESQRLNPIGIGKYTHFYPKQKHVTNIKTVSVSRFALSKFDLPDGTTVPAGISVSAPAMTVNTDSSLWECPTQFDGYRFEKLRQIKGNEYKYQFSSIR</sequence>
<evidence type="ECO:0000256" key="5">
    <source>
        <dbReference type="ARBA" id="ARBA00023004"/>
    </source>
</evidence>
<keyword evidence="6" id="KW-0812">Transmembrane</keyword>
<dbReference type="GO" id="GO:0005506">
    <property type="term" value="F:iron ion binding"/>
    <property type="evidence" value="ECO:0007669"/>
    <property type="project" value="InterPro"/>
</dbReference>
<dbReference type="Gene3D" id="1.10.630.10">
    <property type="entry name" value="Cytochrome P450"/>
    <property type="match status" value="1"/>
</dbReference>
<evidence type="ECO:0000313" key="7">
    <source>
        <dbReference type="EMBL" id="EFE29737.1"/>
    </source>
</evidence>
<dbReference type="GO" id="GO:0016705">
    <property type="term" value="F:oxidoreductase activity, acting on paired donors, with incorporation or reduction of molecular oxygen"/>
    <property type="evidence" value="ECO:0007669"/>
    <property type="project" value="InterPro"/>
</dbReference>
<dbReference type="OMA" id="NFMAALE"/>
<evidence type="ECO:0000256" key="3">
    <source>
        <dbReference type="ARBA" id="ARBA00022723"/>
    </source>
</evidence>
<evidence type="ECO:0000256" key="2">
    <source>
        <dbReference type="ARBA" id="ARBA00010617"/>
    </source>
</evidence>
<keyword evidence="6" id="KW-0472">Membrane</keyword>
<dbReference type="AlphaFoldDB" id="D4B3N9"/>
<comment type="similarity">
    <text evidence="2">Belongs to the cytochrome P450 family.</text>
</comment>
<keyword evidence="6" id="KW-1133">Transmembrane helix</keyword>
<dbReference type="Proteomes" id="UP000008866">
    <property type="component" value="Unassembled WGS sequence"/>
</dbReference>
<organism evidence="7 8">
    <name type="scientific">Arthroderma benhamiae (strain ATCC MYA-4681 / CBS 112371)</name>
    <name type="common">Trichophyton mentagrophytes</name>
    <dbReference type="NCBI Taxonomy" id="663331"/>
    <lineage>
        <taxon>Eukaryota</taxon>
        <taxon>Fungi</taxon>
        <taxon>Dikarya</taxon>
        <taxon>Ascomycota</taxon>
        <taxon>Pezizomycotina</taxon>
        <taxon>Eurotiomycetes</taxon>
        <taxon>Eurotiomycetidae</taxon>
        <taxon>Onygenales</taxon>
        <taxon>Arthrodermataceae</taxon>
        <taxon>Trichophyton</taxon>
    </lineage>
</organism>
<dbReference type="GO" id="GO:0020037">
    <property type="term" value="F:heme binding"/>
    <property type="evidence" value="ECO:0007669"/>
    <property type="project" value="InterPro"/>
</dbReference>
<keyword evidence="5" id="KW-0408">Iron</keyword>
<dbReference type="HOGENOM" id="CLU_022195_0_2_1"/>